<keyword evidence="2" id="KW-1185">Reference proteome</keyword>
<name>A0A4Y2MWW8_ARAVE</name>
<sequence length="48" mass="5133">SCGTVQLEIIAIDIDTLIPEKRKGGDDFGVETPGLLTDPVPISRLLIL</sequence>
<accession>A0A4Y2MWW8</accession>
<reference evidence="1 2" key="1">
    <citation type="journal article" date="2019" name="Sci. Rep.">
        <title>Orb-weaving spider Araneus ventricosus genome elucidates the spidroin gene catalogue.</title>
        <authorList>
            <person name="Kono N."/>
            <person name="Nakamura H."/>
            <person name="Ohtoshi R."/>
            <person name="Moran D.A.P."/>
            <person name="Shinohara A."/>
            <person name="Yoshida Y."/>
            <person name="Fujiwara M."/>
            <person name="Mori M."/>
            <person name="Tomita M."/>
            <person name="Arakawa K."/>
        </authorList>
    </citation>
    <scope>NUCLEOTIDE SEQUENCE [LARGE SCALE GENOMIC DNA]</scope>
</reference>
<dbReference type="Proteomes" id="UP000499080">
    <property type="component" value="Unassembled WGS sequence"/>
</dbReference>
<evidence type="ECO:0000313" key="2">
    <source>
        <dbReference type="Proteomes" id="UP000499080"/>
    </source>
</evidence>
<comment type="caution">
    <text evidence="1">The sequence shown here is derived from an EMBL/GenBank/DDBJ whole genome shotgun (WGS) entry which is preliminary data.</text>
</comment>
<protein>
    <submittedName>
        <fullName evidence="1">Uncharacterized protein</fullName>
    </submittedName>
</protein>
<dbReference type="AlphaFoldDB" id="A0A4Y2MWW8"/>
<dbReference type="EMBL" id="BGPR01206261">
    <property type="protein sequence ID" value="GBN30834.1"/>
    <property type="molecule type" value="Genomic_DNA"/>
</dbReference>
<feature type="non-terminal residue" evidence="1">
    <location>
        <position position="1"/>
    </location>
</feature>
<evidence type="ECO:0000313" key="1">
    <source>
        <dbReference type="EMBL" id="GBN30834.1"/>
    </source>
</evidence>
<gene>
    <name evidence="1" type="ORF">AVEN_122278_1</name>
</gene>
<organism evidence="1 2">
    <name type="scientific">Araneus ventricosus</name>
    <name type="common">Orbweaver spider</name>
    <name type="synonym">Epeira ventricosa</name>
    <dbReference type="NCBI Taxonomy" id="182803"/>
    <lineage>
        <taxon>Eukaryota</taxon>
        <taxon>Metazoa</taxon>
        <taxon>Ecdysozoa</taxon>
        <taxon>Arthropoda</taxon>
        <taxon>Chelicerata</taxon>
        <taxon>Arachnida</taxon>
        <taxon>Araneae</taxon>
        <taxon>Araneomorphae</taxon>
        <taxon>Entelegynae</taxon>
        <taxon>Araneoidea</taxon>
        <taxon>Araneidae</taxon>
        <taxon>Araneus</taxon>
    </lineage>
</organism>
<proteinExistence type="predicted"/>